<evidence type="ECO:0000256" key="3">
    <source>
        <dbReference type="ARBA" id="ARBA00022603"/>
    </source>
</evidence>
<evidence type="ECO:0000256" key="5">
    <source>
        <dbReference type="ARBA" id="ARBA00022691"/>
    </source>
</evidence>
<evidence type="ECO:0000256" key="1">
    <source>
        <dbReference type="ARBA" id="ARBA00009741"/>
    </source>
</evidence>
<evidence type="ECO:0000256" key="4">
    <source>
        <dbReference type="ARBA" id="ARBA00022679"/>
    </source>
</evidence>
<feature type="binding site" evidence="6">
    <location>
        <position position="179"/>
    </location>
    <ligand>
        <name>S-adenosyl-L-methionine</name>
        <dbReference type="ChEBI" id="CHEBI:59789"/>
    </ligand>
</feature>
<dbReference type="InterPro" id="IPR029063">
    <property type="entry name" value="SAM-dependent_MTases_sf"/>
</dbReference>
<comment type="caution">
    <text evidence="7">The sequence shown here is derived from an EMBL/GenBank/DDBJ whole genome shotgun (WGS) entry which is preliminary data.</text>
</comment>
<keyword evidence="8" id="KW-1185">Reference proteome</keyword>
<reference evidence="7 8" key="1">
    <citation type="submission" date="2013-08" db="EMBL/GenBank/DDBJ databases">
        <authorList>
            <person name="Durkin A.S."/>
            <person name="Haft D.R."/>
            <person name="McCorrison J."/>
            <person name="Torralba M."/>
            <person name="Gillis M."/>
            <person name="Haft D.H."/>
            <person name="Methe B."/>
            <person name="Sutton G."/>
            <person name="Nelson K.E."/>
        </authorList>
    </citation>
    <scope>NUCLEOTIDE SEQUENCE [LARGE SCALE GENOMIC DNA]</scope>
    <source>
        <strain evidence="7 8">F0067</strain>
    </source>
</reference>
<dbReference type="HAMAP" id="MF_00735">
    <property type="entry name" value="Methyltr_PrmA"/>
    <property type="match status" value="1"/>
</dbReference>
<dbReference type="Pfam" id="PF06325">
    <property type="entry name" value="PrmA"/>
    <property type="match status" value="1"/>
</dbReference>
<dbReference type="CDD" id="cd02440">
    <property type="entry name" value="AdoMet_MTases"/>
    <property type="match status" value="1"/>
</dbReference>
<keyword evidence="5 6" id="KW-0949">S-adenosyl-L-methionine</keyword>
<keyword evidence="7" id="KW-0687">Ribonucleoprotein</keyword>
<dbReference type="GO" id="GO:0008276">
    <property type="term" value="F:protein methyltransferase activity"/>
    <property type="evidence" value="ECO:0007669"/>
    <property type="project" value="UniProtKB-UniRule"/>
</dbReference>
<dbReference type="EMBL" id="AWEY01000026">
    <property type="protein sequence ID" value="ERK39188.1"/>
    <property type="molecule type" value="Genomic_DNA"/>
</dbReference>
<dbReference type="Gene3D" id="3.40.50.150">
    <property type="entry name" value="Vaccinia Virus protein VP39"/>
    <property type="match status" value="1"/>
</dbReference>
<dbReference type="PANTHER" id="PTHR43648">
    <property type="entry name" value="ELECTRON TRANSFER FLAVOPROTEIN BETA SUBUNIT LYSINE METHYLTRANSFERASE"/>
    <property type="match status" value="1"/>
</dbReference>
<evidence type="ECO:0000313" key="8">
    <source>
        <dbReference type="Proteomes" id="UP000016648"/>
    </source>
</evidence>
<evidence type="ECO:0000313" key="7">
    <source>
        <dbReference type="EMBL" id="ERK39188.1"/>
    </source>
</evidence>
<sequence length="287" mass="31707">MKYFSFRFLFDCSAEKLQPAKDLLADMSAECGFESFEDSENGFVGFAQQLLVDEEALNQLLTDFPIADVKIAYQKEAVEDQNWNQEWERQGFEPINIDDKIIVFDAKHGIIDQPAGCIVIGIDAVQAFGTGTHHTTQMMVRALSAIDLNHQSVLDCGCGTGILGLAASKLGAERVVGFDIDEWSVNNARHNAQLNGVDNLSVLHGDASVISHISGLFGVVVANINRNILLADMPCYVDAMGGKAHLVVSGFYQEDIPMLLEKAQTLGLREIRRFNQENWACLILQRQ</sequence>
<organism evidence="7 8">
    <name type="scientific">Segatella baroniae F0067</name>
    <dbReference type="NCBI Taxonomy" id="1115809"/>
    <lineage>
        <taxon>Bacteria</taxon>
        <taxon>Pseudomonadati</taxon>
        <taxon>Bacteroidota</taxon>
        <taxon>Bacteroidia</taxon>
        <taxon>Bacteroidales</taxon>
        <taxon>Prevotellaceae</taxon>
        <taxon>Segatella</taxon>
    </lineage>
</organism>
<name>U2QCZ0_9BACT</name>
<accession>U2QCZ0</accession>
<feature type="binding site" evidence="6">
    <location>
        <position position="223"/>
    </location>
    <ligand>
        <name>S-adenosyl-L-methionine</name>
        <dbReference type="ChEBI" id="CHEBI:59789"/>
    </ligand>
</feature>
<feature type="binding site" evidence="6">
    <location>
        <position position="157"/>
    </location>
    <ligand>
        <name>S-adenosyl-L-methionine</name>
        <dbReference type="ChEBI" id="CHEBI:59789"/>
    </ligand>
</feature>
<keyword evidence="4 6" id="KW-0808">Transferase</keyword>
<dbReference type="Proteomes" id="UP000016648">
    <property type="component" value="Unassembled WGS sequence"/>
</dbReference>
<evidence type="ECO:0000256" key="2">
    <source>
        <dbReference type="ARBA" id="ARBA00022490"/>
    </source>
</evidence>
<keyword evidence="3 6" id="KW-0489">Methyltransferase</keyword>
<dbReference type="NCBIfam" id="NF001785">
    <property type="entry name" value="PRK00517.2-2"/>
    <property type="match status" value="1"/>
</dbReference>
<dbReference type="InterPro" id="IPR050078">
    <property type="entry name" value="Ribosomal_L11_MeTrfase_PrmA"/>
</dbReference>
<dbReference type="RefSeq" id="WP_021589734.1">
    <property type="nucleotide sequence ID" value="NZ_AWEY01000026.1"/>
</dbReference>
<comment type="function">
    <text evidence="6">Methylates ribosomal protein L11.</text>
</comment>
<dbReference type="EC" id="2.1.1.-" evidence="6"/>
<dbReference type="PIRSF" id="PIRSF000401">
    <property type="entry name" value="RPL11_MTase"/>
    <property type="match status" value="1"/>
</dbReference>
<dbReference type="InterPro" id="IPR004498">
    <property type="entry name" value="Ribosomal_PrmA_MeTrfase"/>
</dbReference>
<dbReference type="PATRIC" id="fig|1115809.3.peg.1469"/>
<dbReference type="GO" id="GO:0005737">
    <property type="term" value="C:cytoplasm"/>
    <property type="evidence" value="ECO:0007669"/>
    <property type="project" value="UniProtKB-SubCell"/>
</dbReference>
<protein>
    <recommendedName>
        <fullName evidence="6">Ribosomal protein L11 methyltransferase</fullName>
        <shortName evidence="6">L11 Mtase</shortName>
        <ecNumber evidence="6">2.1.1.-</ecNumber>
    </recommendedName>
</protein>
<dbReference type="SUPFAM" id="SSF53335">
    <property type="entry name" value="S-adenosyl-L-methionine-dependent methyltransferases"/>
    <property type="match status" value="1"/>
</dbReference>
<comment type="similarity">
    <text evidence="1 6">Belongs to the methyltransferase superfamily. PrmA family.</text>
</comment>
<comment type="subcellular location">
    <subcellularLocation>
        <location evidence="6">Cytoplasm</location>
    </subcellularLocation>
</comment>
<evidence type="ECO:0000256" key="6">
    <source>
        <dbReference type="HAMAP-Rule" id="MF_00735"/>
    </source>
</evidence>
<dbReference type="GO" id="GO:0032259">
    <property type="term" value="P:methylation"/>
    <property type="evidence" value="ECO:0007669"/>
    <property type="project" value="UniProtKB-KW"/>
</dbReference>
<dbReference type="GO" id="GO:0005840">
    <property type="term" value="C:ribosome"/>
    <property type="evidence" value="ECO:0007669"/>
    <property type="project" value="UniProtKB-KW"/>
</dbReference>
<comment type="catalytic activity">
    <reaction evidence="6">
        <text>L-lysyl-[protein] + 3 S-adenosyl-L-methionine = N(6),N(6),N(6)-trimethyl-L-lysyl-[protein] + 3 S-adenosyl-L-homocysteine + 3 H(+)</text>
        <dbReference type="Rhea" id="RHEA:54192"/>
        <dbReference type="Rhea" id="RHEA-COMP:9752"/>
        <dbReference type="Rhea" id="RHEA-COMP:13826"/>
        <dbReference type="ChEBI" id="CHEBI:15378"/>
        <dbReference type="ChEBI" id="CHEBI:29969"/>
        <dbReference type="ChEBI" id="CHEBI:57856"/>
        <dbReference type="ChEBI" id="CHEBI:59789"/>
        <dbReference type="ChEBI" id="CHEBI:61961"/>
    </reaction>
</comment>
<dbReference type="PANTHER" id="PTHR43648:SF1">
    <property type="entry name" value="ELECTRON TRANSFER FLAVOPROTEIN BETA SUBUNIT LYSINE METHYLTRANSFERASE"/>
    <property type="match status" value="1"/>
</dbReference>
<dbReference type="AlphaFoldDB" id="U2QCZ0"/>
<proteinExistence type="inferred from homology"/>
<gene>
    <name evidence="6" type="primary">prmA</name>
    <name evidence="7" type="ORF">HMPREF9135_1977</name>
</gene>
<feature type="binding site" evidence="6">
    <location>
        <position position="136"/>
    </location>
    <ligand>
        <name>S-adenosyl-L-methionine</name>
        <dbReference type="ChEBI" id="CHEBI:59789"/>
    </ligand>
</feature>
<keyword evidence="7" id="KW-0689">Ribosomal protein</keyword>
<keyword evidence="2 6" id="KW-0963">Cytoplasm</keyword>